<keyword evidence="2" id="KW-1185">Reference proteome</keyword>
<sequence length="200" mass="22267">MSLTFAAISLATLGALVFKNHSATRSVVSDVNGKEYVVIDTGDYQGAADMLAHLEDTSRRFIDAAIAAYPAENHLKRVKKYWTGTLSEIPQSDTIAYTIEKRDLYICVRDPSGNIQNFDDLLFVLLHELSHIMNPSFGHDDAFWGQFKRTLEIANKLGYLPYKDYDDYSVTVCGKTISSNPMTCVTRGTCSSSIGPLRPR</sequence>
<proteinExistence type="predicted"/>
<evidence type="ECO:0000313" key="2">
    <source>
        <dbReference type="Proteomes" id="UP000202420"/>
    </source>
</evidence>
<dbReference type="OrthoDB" id="17235at10239"/>
<name>A7K987_9PHYC</name>
<evidence type="ECO:0000313" key="1">
    <source>
        <dbReference type="EMBL" id="ABT16611.1"/>
    </source>
</evidence>
<dbReference type="Proteomes" id="UP000202420">
    <property type="component" value="Segment"/>
</dbReference>
<dbReference type="EMBL" id="EF101928">
    <property type="protein sequence ID" value="ABT16611.1"/>
    <property type="molecule type" value="Genomic_DNA"/>
</dbReference>
<protein>
    <submittedName>
        <fullName evidence="1">Uncharacterized protein Z477L</fullName>
    </submittedName>
</protein>
<accession>A7K987</accession>
<organism evidence="1 2">
    <name type="scientific">Chlorovirus heliozoae</name>
    <dbReference type="NCBI Taxonomy" id="322019"/>
    <lineage>
        <taxon>Viruses</taxon>
        <taxon>Varidnaviria</taxon>
        <taxon>Bamfordvirae</taxon>
        <taxon>Nucleocytoviricota</taxon>
        <taxon>Megaviricetes</taxon>
        <taxon>Algavirales</taxon>
        <taxon>Phycodnaviridae</taxon>
        <taxon>Chlorovirus</taxon>
    </lineage>
</organism>
<dbReference type="KEGG" id="vg:5470182"/>
<gene>
    <name evidence="1" type="primary">Z477L</name>
    <name evidence="1" type="ORF">ATCV1_Z477L</name>
</gene>
<reference evidence="1 2" key="1">
    <citation type="submission" date="2006-09" db="EMBL/GenBank/DDBJ databases">
        <title>Sequence and annotation of the 288-kb ATCV-1 virus that infects an endosymbiotic Chlorella strain of the heliozoon Acanthocystis turfacea.</title>
        <authorList>
            <person name="Fitzgerald L.A."/>
            <person name="Graves M.V."/>
            <person name="Li X."/>
            <person name="Pfitzner A.J.P."/>
            <person name="Hartigan J."/>
            <person name="Van Etten J.L."/>
        </authorList>
    </citation>
    <scope>NUCLEOTIDE SEQUENCE [LARGE SCALE GENOMIC DNA]</scope>
    <source>
        <strain evidence="1 2">ATCV-1</strain>
    </source>
</reference>
<dbReference type="RefSeq" id="YP_001426958.1">
    <property type="nucleotide sequence ID" value="NC_008724.1"/>
</dbReference>
<dbReference type="GeneID" id="5470182"/>